<name>A0A812UG85_SYMPI</name>
<feature type="compositionally biased region" description="Low complexity" evidence="1">
    <location>
        <begin position="259"/>
        <end position="272"/>
    </location>
</feature>
<keyword evidence="2" id="KW-0812">Transmembrane</keyword>
<feature type="transmembrane region" description="Helical" evidence="2">
    <location>
        <begin position="121"/>
        <end position="143"/>
    </location>
</feature>
<feature type="transmembrane region" description="Helical" evidence="2">
    <location>
        <begin position="203"/>
        <end position="220"/>
    </location>
</feature>
<evidence type="ECO:0000313" key="3">
    <source>
        <dbReference type="EMBL" id="CAE7573520.1"/>
    </source>
</evidence>
<evidence type="ECO:0000313" key="4">
    <source>
        <dbReference type="Proteomes" id="UP000649617"/>
    </source>
</evidence>
<feature type="transmembrane region" description="Helical" evidence="2">
    <location>
        <begin position="89"/>
        <end position="109"/>
    </location>
</feature>
<feature type="region of interest" description="Disordered" evidence="1">
    <location>
        <begin position="241"/>
        <end position="272"/>
    </location>
</feature>
<evidence type="ECO:0008006" key="5">
    <source>
        <dbReference type="Google" id="ProtNLM"/>
    </source>
</evidence>
<protein>
    <recommendedName>
        <fullName evidence="5">DUF1275 domain-containing protein</fullName>
    </recommendedName>
</protein>
<keyword evidence="2" id="KW-1133">Transmembrane helix</keyword>
<dbReference type="InterPro" id="IPR010699">
    <property type="entry name" value="DUF1275"/>
</dbReference>
<dbReference type="AlphaFoldDB" id="A0A812UG85"/>
<dbReference type="PANTHER" id="PTHR37314">
    <property type="entry name" value="SLR0142 PROTEIN"/>
    <property type="match status" value="1"/>
</dbReference>
<feature type="transmembrane region" description="Helical" evidence="2">
    <location>
        <begin position="149"/>
        <end position="169"/>
    </location>
</feature>
<organism evidence="3 4">
    <name type="scientific">Symbiodinium pilosum</name>
    <name type="common">Dinoflagellate</name>
    <dbReference type="NCBI Taxonomy" id="2952"/>
    <lineage>
        <taxon>Eukaryota</taxon>
        <taxon>Sar</taxon>
        <taxon>Alveolata</taxon>
        <taxon>Dinophyceae</taxon>
        <taxon>Suessiales</taxon>
        <taxon>Symbiodiniaceae</taxon>
        <taxon>Symbiodinium</taxon>
    </lineage>
</organism>
<comment type="caution">
    <text evidence="3">The sequence shown here is derived from an EMBL/GenBank/DDBJ whole genome shotgun (WGS) entry which is preliminary data.</text>
</comment>
<feature type="non-terminal residue" evidence="3">
    <location>
        <position position="1"/>
    </location>
</feature>
<dbReference type="OrthoDB" id="423020at2759"/>
<keyword evidence="4" id="KW-1185">Reference proteome</keyword>
<feature type="transmembrane region" description="Helical" evidence="2">
    <location>
        <begin position="181"/>
        <end position="197"/>
    </location>
</feature>
<accession>A0A812UG85</accession>
<proteinExistence type="predicted"/>
<dbReference type="Proteomes" id="UP000649617">
    <property type="component" value="Unassembled WGS sequence"/>
</dbReference>
<sequence>AWRWHKHTWIATMFAFVTGYADIVSLIRYRAFASMLTGNAIMLGKSVMTNLSASDHGPWYYVFICLSFFAGSILQRLCEHYFPNRGSSIAAVPLAAIVVIAESVEILTSPNMDKGDIYQDWTVAGVALLFGVVASACSTGRLGTHTTMVTGHVLSLANFISSCIVNGSVKAEDGWKAAQSMLVVVGTLAGALFGGLLVKIVDVYVLLIPVPIVLYILLWLHDHLAKPRSIIKNVQRRMRASAEAPSESVEKTSEECTASGDESSENSSSAHV</sequence>
<feature type="transmembrane region" description="Helical" evidence="2">
    <location>
        <begin position="59"/>
        <end position="77"/>
    </location>
</feature>
<dbReference type="EMBL" id="CAJNIZ010037858">
    <property type="protein sequence ID" value="CAE7573520.1"/>
    <property type="molecule type" value="Genomic_DNA"/>
</dbReference>
<evidence type="ECO:0000256" key="2">
    <source>
        <dbReference type="SAM" id="Phobius"/>
    </source>
</evidence>
<dbReference type="PANTHER" id="PTHR37314:SF4">
    <property type="entry name" value="UPF0700 TRANSMEMBRANE PROTEIN YOAK"/>
    <property type="match status" value="1"/>
</dbReference>
<evidence type="ECO:0000256" key="1">
    <source>
        <dbReference type="SAM" id="MobiDB-lite"/>
    </source>
</evidence>
<keyword evidence="2" id="KW-0472">Membrane</keyword>
<gene>
    <name evidence="3" type="ORF">SPIL2461_LOCUS15449</name>
</gene>
<dbReference type="Pfam" id="PF06912">
    <property type="entry name" value="DUF1275"/>
    <property type="match status" value="1"/>
</dbReference>
<reference evidence="3" key="1">
    <citation type="submission" date="2021-02" db="EMBL/GenBank/DDBJ databases">
        <authorList>
            <person name="Dougan E. K."/>
            <person name="Rhodes N."/>
            <person name="Thang M."/>
            <person name="Chan C."/>
        </authorList>
    </citation>
    <scope>NUCLEOTIDE SEQUENCE</scope>
</reference>